<dbReference type="AlphaFoldDB" id="A0A0K2U256"/>
<proteinExistence type="predicted"/>
<name>A0A0K2U256_LEPSM</name>
<sequence>MREGENAKKRLTSFIRGVTGNTGDTCSDHCIPM</sequence>
<accession>A0A0K2U256</accession>
<evidence type="ECO:0000313" key="1">
    <source>
        <dbReference type="EMBL" id="CDW32185.1"/>
    </source>
</evidence>
<reference evidence="1" key="1">
    <citation type="submission" date="2014-05" db="EMBL/GenBank/DDBJ databases">
        <authorList>
            <person name="Chronopoulou M."/>
        </authorList>
    </citation>
    <scope>NUCLEOTIDE SEQUENCE</scope>
    <source>
        <tissue evidence="1">Whole organism</tissue>
    </source>
</reference>
<protein>
    <submittedName>
        <fullName evidence="1">Uncharacterized protein</fullName>
    </submittedName>
</protein>
<dbReference type="EMBL" id="HACA01014824">
    <property type="protein sequence ID" value="CDW32185.1"/>
    <property type="molecule type" value="Transcribed_RNA"/>
</dbReference>
<organism evidence="1">
    <name type="scientific">Lepeophtheirus salmonis</name>
    <name type="common">Salmon louse</name>
    <name type="synonym">Caligus salmonis</name>
    <dbReference type="NCBI Taxonomy" id="72036"/>
    <lineage>
        <taxon>Eukaryota</taxon>
        <taxon>Metazoa</taxon>
        <taxon>Ecdysozoa</taxon>
        <taxon>Arthropoda</taxon>
        <taxon>Crustacea</taxon>
        <taxon>Multicrustacea</taxon>
        <taxon>Hexanauplia</taxon>
        <taxon>Copepoda</taxon>
        <taxon>Siphonostomatoida</taxon>
        <taxon>Caligidae</taxon>
        <taxon>Lepeophtheirus</taxon>
    </lineage>
</organism>